<proteinExistence type="predicted"/>
<dbReference type="eggNOG" id="COG3284">
    <property type="taxonomic scope" value="Bacteria"/>
</dbReference>
<feature type="transmembrane region" description="Helical" evidence="1">
    <location>
        <begin position="82"/>
        <end position="102"/>
    </location>
</feature>
<keyword evidence="1" id="KW-0472">Membrane</keyword>
<dbReference type="PATRIC" id="fig|765698.3.peg.397"/>
<dbReference type="EMBL" id="CP002448">
    <property type="protein sequence ID" value="ADV15427.1"/>
    <property type="molecule type" value="Genomic_DNA"/>
</dbReference>
<keyword evidence="2" id="KW-0614">Plasmid</keyword>
<dbReference type="KEGG" id="mci:Mesci_6458"/>
<dbReference type="RefSeq" id="WP_013525372.1">
    <property type="nucleotide sequence ID" value="NC_014918.1"/>
</dbReference>
<organism evidence="2 3">
    <name type="scientific">Mesorhizobium ciceri biovar biserrulae (strain HAMBI 2942 / LMG 23838 / WSM1271)</name>
    <dbReference type="NCBI Taxonomy" id="765698"/>
    <lineage>
        <taxon>Bacteria</taxon>
        <taxon>Pseudomonadati</taxon>
        <taxon>Pseudomonadota</taxon>
        <taxon>Alphaproteobacteria</taxon>
        <taxon>Hyphomicrobiales</taxon>
        <taxon>Phyllobacteriaceae</taxon>
        <taxon>Mesorhizobium</taxon>
    </lineage>
</organism>
<accession>E8TNZ8</accession>
<evidence type="ECO:0000256" key="1">
    <source>
        <dbReference type="SAM" id="Phobius"/>
    </source>
</evidence>
<dbReference type="Proteomes" id="UP000007471">
    <property type="component" value="Plasmid pMESCI01"/>
</dbReference>
<evidence type="ECO:0000313" key="2">
    <source>
        <dbReference type="EMBL" id="ADV15427.1"/>
    </source>
</evidence>
<name>E8TNZ8_MESCW</name>
<reference evidence="3" key="1">
    <citation type="submission" date="2011-01" db="EMBL/GenBank/DDBJ databases">
        <title>Complete sequence of plasmid of Mesorhizobium ciceri bv. biserrulae WSM1271.</title>
        <authorList>
            <person name="Lucas S."/>
            <person name="Copeland A."/>
            <person name="Lapidus A."/>
            <person name="Cheng J.-F."/>
            <person name="Goodwin L."/>
            <person name="Pitluck S."/>
            <person name="Teshima H."/>
            <person name="Detter J.C."/>
            <person name="Han C."/>
            <person name="Tapia R."/>
            <person name="Land M."/>
            <person name="Hauser L."/>
            <person name="Kyrpides N."/>
            <person name="Ivanova N."/>
            <person name="Nandasena K."/>
            <person name="Reeve W.G."/>
            <person name="Howieson J.G."/>
            <person name="O'Hara G."/>
            <person name="Tiwari R.P."/>
            <person name="Woyke T."/>
        </authorList>
    </citation>
    <scope>NUCLEOTIDE SEQUENCE [LARGE SCALE GENOMIC DNA]</scope>
    <source>
        <strain evidence="3">HAMBI 2942 / LMG 23838 / WSM1271</strain>
        <plasmid evidence="3">Plasmid pMESCI01</plasmid>
    </source>
</reference>
<keyword evidence="1" id="KW-0812">Transmembrane</keyword>
<geneLocation type="plasmid" evidence="2 3">
    <name>pMESCI01</name>
</geneLocation>
<sequence length="117" mass="12534">MDRHMATLRADRVQASITSDAAEKSALVDSWRRSASLHRLVPAGRKSPRRLTDIELSVAGQKVEPLLAAAQSSLDRLYLPSAVSAAACCWLIAIVSGSIAVLSRSTGKTRFSGLDLM</sequence>
<dbReference type="OrthoDB" id="9805953at2"/>
<dbReference type="HOGENOM" id="CLU_2082015_0_0_5"/>
<dbReference type="AlphaFoldDB" id="E8TNZ8"/>
<protein>
    <submittedName>
        <fullName evidence="2">Uncharacterized protein</fullName>
    </submittedName>
</protein>
<evidence type="ECO:0000313" key="3">
    <source>
        <dbReference type="Proteomes" id="UP000007471"/>
    </source>
</evidence>
<keyword evidence="1" id="KW-1133">Transmembrane helix</keyword>
<gene>
    <name evidence="2" type="ordered locus">Mesci_6458</name>
</gene>